<evidence type="ECO:0000313" key="2">
    <source>
        <dbReference type="EMBL" id="KAJ1255860.1"/>
    </source>
</evidence>
<dbReference type="GO" id="GO:0020037">
    <property type="term" value="F:heme binding"/>
    <property type="evidence" value="ECO:0007669"/>
    <property type="project" value="InterPro"/>
</dbReference>
<gene>
    <name evidence="2" type="ORF">BS78_K148700</name>
</gene>
<dbReference type="PANTHER" id="PTHR24299">
    <property type="entry name" value="CYTOCHROME P450 FAMILY 1"/>
    <property type="match status" value="1"/>
</dbReference>
<organism evidence="2 3">
    <name type="scientific">Paspalum vaginatum</name>
    <name type="common">seashore paspalum</name>
    <dbReference type="NCBI Taxonomy" id="158149"/>
    <lineage>
        <taxon>Eukaryota</taxon>
        <taxon>Viridiplantae</taxon>
        <taxon>Streptophyta</taxon>
        <taxon>Embryophyta</taxon>
        <taxon>Tracheophyta</taxon>
        <taxon>Spermatophyta</taxon>
        <taxon>Magnoliopsida</taxon>
        <taxon>Liliopsida</taxon>
        <taxon>Poales</taxon>
        <taxon>Poaceae</taxon>
        <taxon>PACMAD clade</taxon>
        <taxon>Panicoideae</taxon>
        <taxon>Andropogonodae</taxon>
        <taxon>Paspaleae</taxon>
        <taxon>Paspalinae</taxon>
        <taxon>Paspalum</taxon>
    </lineage>
</organism>
<feature type="signal peptide" evidence="1">
    <location>
        <begin position="1"/>
        <end position="27"/>
    </location>
</feature>
<dbReference type="Proteomes" id="UP001164776">
    <property type="component" value="Unassembled WGS sequence"/>
</dbReference>
<protein>
    <recommendedName>
        <fullName evidence="4">Cytochrome P450</fullName>
    </recommendedName>
</protein>
<dbReference type="AlphaFoldDB" id="A0A9W7XB36"/>
<dbReference type="InterPro" id="IPR036396">
    <property type="entry name" value="Cyt_P450_sf"/>
</dbReference>
<dbReference type="GO" id="GO:0005506">
    <property type="term" value="F:iron ion binding"/>
    <property type="evidence" value="ECO:0007669"/>
    <property type="project" value="InterPro"/>
</dbReference>
<dbReference type="Gene3D" id="1.10.630.10">
    <property type="entry name" value="Cytochrome P450"/>
    <property type="match status" value="1"/>
</dbReference>
<name>A0A9W7XB36_9POAL</name>
<dbReference type="GO" id="GO:0004497">
    <property type="term" value="F:monooxygenase activity"/>
    <property type="evidence" value="ECO:0007669"/>
    <property type="project" value="InterPro"/>
</dbReference>
<dbReference type="Pfam" id="PF00067">
    <property type="entry name" value="p450"/>
    <property type="match status" value="1"/>
</dbReference>
<dbReference type="OrthoDB" id="1055148at2759"/>
<accession>A0A9W7XB36</accession>
<dbReference type="PANTHER" id="PTHR24299:SF59">
    <property type="entry name" value="CYTOCHROME P450 SUPERFAMILY PROTEIN"/>
    <property type="match status" value="1"/>
</dbReference>
<dbReference type="GO" id="GO:0016705">
    <property type="term" value="F:oxidoreductase activity, acting on paired donors, with incorporation or reduction of molecular oxygen"/>
    <property type="evidence" value="ECO:0007669"/>
    <property type="project" value="InterPro"/>
</dbReference>
<reference evidence="2 3" key="1">
    <citation type="submission" date="2022-10" db="EMBL/GenBank/DDBJ databases">
        <title>WGS assembly of Paspalum vaginatum 540-79.</title>
        <authorList>
            <person name="Sun G."/>
            <person name="Wase N."/>
            <person name="Shu S."/>
            <person name="Jenkins J."/>
            <person name="Zhou B."/>
            <person name="Torres-Rodriguez J."/>
            <person name="Chen C."/>
            <person name="Sandor L."/>
            <person name="Plott C."/>
            <person name="Yoshinga Y."/>
            <person name="Daum C."/>
            <person name="Qi P."/>
            <person name="Barry K."/>
            <person name="Lipzen A."/>
            <person name="Berry L."/>
            <person name="Pedersen C."/>
            <person name="Gottilla T."/>
            <person name="Foltz A."/>
            <person name="Yu H."/>
            <person name="O'Malley R."/>
            <person name="Zhang C."/>
            <person name="Devos K."/>
            <person name="Sigmon B."/>
            <person name="Yu B."/>
            <person name="Obata T."/>
            <person name="Schmutz J."/>
            <person name="Schnable J."/>
        </authorList>
    </citation>
    <scope>NUCLEOTIDE SEQUENCE [LARGE SCALE GENOMIC DNA]</scope>
    <source>
        <strain evidence="3">cv. 540-79</strain>
    </source>
</reference>
<dbReference type="InterPro" id="IPR001128">
    <property type="entry name" value="Cyt_P450"/>
</dbReference>
<dbReference type="EMBL" id="MU629628">
    <property type="protein sequence ID" value="KAJ1255860.1"/>
    <property type="molecule type" value="Genomic_DNA"/>
</dbReference>
<keyword evidence="1" id="KW-0732">Signal</keyword>
<keyword evidence="3" id="KW-1185">Reference proteome</keyword>
<evidence type="ECO:0000256" key="1">
    <source>
        <dbReference type="SAM" id="SignalP"/>
    </source>
</evidence>
<sequence>MAFFLACISSLLLVFLTSYILQPHLDARHRLPPGPRRLPVIGNLHNMGRRNPPHRAFARLADHYGPLVSVRLGGVRAVVASSSDTAREVLQAQRHGLMAGEPRKDDLLDAALDMEGGDVDGDDEGWVMN</sequence>
<proteinExistence type="predicted"/>
<evidence type="ECO:0000313" key="3">
    <source>
        <dbReference type="Proteomes" id="UP001164776"/>
    </source>
</evidence>
<comment type="caution">
    <text evidence="2">The sequence shown here is derived from an EMBL/GenBank/DDBJ whole genome shotgun (WGS) entry which is preliminary data.</text>
</comment>
<feature type="chain" id="PRO_5040991087" description="Cytochrome P450" evidence="1">
    <location>
        <begin position="28"/>
        <end position="129"/>
    </location>
</feature>
<evidence type="ECO:0008006" key="4">
    <source>
        <dbReference type="Google" id="ProtNLM"/>
    </source>
</evidence>
<dbReference type="SUPFAM" id="SSF48264">
    <property type="entry name" value="Cytochrome P450"/>
    <property type="match status" value="1"/>
</dbReference>